<proteinExistence type="predicted"/>
<dbReference type="AlphaFoldDB" id="A0A1B8GLH2"/>
<dbReference type="Proteomes" id="UP000091956">
    <property type="component" value="Unassembled WGS sequence"/>
</dbReference>
<evidence type="ECO:0000313" key="2">
    <source>
        <dbReference type="Proteomes" id="UP000091956"/>
    </source>
</evidence>
<dbReference type="GeneID" id="28837579"/>
<gene>
    <name evidence="1" type="ORF">VE01_04193</name>
</gene>
<sequence>MACHQISHPPGKTAKHNDPVRAYIRFCASVLVPTHLRLSERRSIAVDLYNAHIVNAKLEKVLGRACCRLPAMKRLYGHRLGVEENRTQLSALAGATTIETIELRDSKLHIDDLLVILNPLKNCHSYVV</sequence>
<evidence type="ECO:0000313" key="1">
    <source>
        <dbReference type="EMBL" id="OBT96682.1"/>
    </source>
</evidence>
<dbReference type="RefSeq" id="XP_018130415.1">
    <property type="nucleotide sequence ID" value="XM_018273668.1"/>
</dbReference>
<reference evidence="2" key="2">
    <citation type="journal article" date="2018" name="Nat. Commun.">
        <title>Extreme sensitivity to ultraviolet light in the fungal pathogen causing white-nose syndrome of bats.</title>
        <authorList>
            <person name="Palmer J.M."/>
            <person name="Drees K.P."/>
            <person name="Foster J.T."/>
            <person name="Lindner D.L."/>
        </authorList>
    </citation>
    <scope>NUCLEOTIDE SEQUENCE [LARGE SCALE GENOMIC DNA]</scope>
    <source>
        <strain evidence="2">UAMH 10579</strain>
    </source>
</reference>
<accession>A0A1B8GLH2</accession>
<reference evidence="1 2" key="1">
    <citation type="submission" date="2016-03" db="EMBL/GenBank/DDBJ databases">
        <title>Comparative genomics of Pseudogymnoascus destructans, the fungus causing white-nose syndrome of bats.</title>
        <authorList>
            <person name="Palmer J.M."/>
            <person name="Drees K.P."/>
            <person name="Foster J.T."/>
            <person name="Lindner D.L."/>
        </authorList>
    </citation>
    <scope>NUCLEOTIDE SEQUENCE [LARGE SCALE GENOMIC DNA]</scope>
    <source>
        <strain evidence="1 2">UAMH 10579</strain>
    </source>
</reference>
<organism evidence="1 2">
    <name type="scientific">Pseudogymnoascus verrucosus</name>
    <dbReference type="NCBI Taxonomy" id="342668"/>
    <lineage>
        <taxon>Eukaryota</taxon>
        <taxon>Fungi</taxon>
        <taxon>Dikarya</taxon>
        <taxon>Ascomycota</taxon>
        <taxon>Pezizomycotina</taxon>
        <taxon>Leotiomycetes</taxon>
        <taxon>Thelebolales</taxon>
        <taxon>Thelebolaceae</taxon>
        <taxon>Pseudogymnoascus</taxon>
    </lineage>
</organism>
<protein>
    <submittedName>
        <fullName evidence="1">Uncharacterized protein</fullName>
    </submittedName>
</protein>
<dbReference type="EMBL" id="KV460226">
    <property type="protein sequence ID" value="OBT96682.1"/>
    <property type="molecule type" value="Genomic_DNA"/>
</dbReference>
<name>A0A1B8GLH2_9PEZI</name>
<keyword evidence="2" id="KW-1185">Reference proteome</keyword>